<accession>A0A433JIZ0</accession>
<evidence type="ECO:0000313" key="2">
    <source>
        <dbReference type="Proteomes" id="UP000288012"/>
    </source>
</evidence>
<dbReference type="InterPro" id="IPR029063">
    <property type="entry name" value="SAM-dependent_MTases_sf"/>
</dbReference>
<dbReference type="EMBL" id="RZGR01000020">
    <property type="protein sequence ID" value="RUQ85148.1"/>
    <property type="molecule type" value="Genomic_DNA"/>
</dbReference>
<evidence type="ECO:0000313" key="1">
    <source>
        <dbReference type="EMBL" id="RUQ85148.1"/>
    </source>
</evidence>
<evidence type="ECO:0008006" key="3">
    <source>
        <dbReference type="Google" id="ProtNLM"/>
    </source>
</evidence>
<reference evidence="1 2" key="1">
    <citation type="submission" date="2018-12" db="EMBL/GenBank/DDBJ databases">
        <title>Legionella sp,whole genome shotgun sequence.</title>
        <authorList>
            <person name="Wu H."/>
        </authorList>
    </citation>
    <scope>NUCLEOTIDE SEQUENCE [LARGE SCALE GENOMIC DNA]</scope>
    <source>
        <strain evidence="2">km714</strain>
    </source>
</reference>
<gene>
    <name evidence="1" type="ORF">EKM59_07490</name>
</gene>
<sequence>MEGIIQLEHYYHRSKERVKDLGEVFTSEYYVEEMLQLLSTERDFAWSNEEIAFFEPCCGHGNIVVALFLKRAMAFFTKSLLYNARDYAAYYAVANAIHSLWAIDIDPENIAECRTRLFNASIKFLLDKLALTDFKTLIAQDRNYLAHLLCAIQWHVHENEMLSAVTNQSKLPYSNAQKTKLSAEWVALNKHQPINFDLTWIDFFEKKARKNVIPMIFKQAIKFLELELTAGSDKFDFARGIFKSDGNQYVVDKGKETCRRI</sequence>
<dbReference type="RefSeq" id="WP_127111346.1">
    <property type="nucleotide sequence ID" value="NZ_RZGR01000020.1"/>
</dbReference>
<proteinExistence type="predicted"/>
<comment type="caution">
    <text evidence="1">The sequence shown here is derived from an EMBL/GenBank/DDBJ whole genome shotgun (WGS) entry which is preliminary data.</text>
</comment>
<protein>
    <recommendedName>
        <fullName evidence="3">SAM-dependent DNA methyltransferase</fullName>
    </recommendedName>
</protein>
<dbReference type="SUPFAM" id="SSF53335">
    <property type="entry name" value="S-adenosyl-L-methionine-dependent methyltransferases"/>
    <property type="match status" value="1"/>
</dbReference>
<dbReference type="Proteomes" id="UP000288012">
    <property type="component" value="Unassembled WGS sequence"/>
</dbReference>
<dbReference type="AlphaFoldDB" id="A0A433JIZ0"/>
<dbReference type="Gene3D" id="3.40.50.150">
    <property type="entry name" value="Vaccinia Virus protein VP39"/>
    <property type="match status" value="1"/>
</dbReference>
<organism evidence="1 2">
    <name type="scientific">Legionella septentrionalis</name>
    <dbReference type="NCBI Taxonomy" id="2498109"/>
    <lineage>
        <taxon>Bacteria</taxon>
        <taxon>Pseudomonadati</taxon>
        <taxon>Pseudomonadota</taxon>
        <taxon>Gammaproteobacteria</taxon>
        <taxon>Legionellales</taxon>
        <taxon>Legionellaceae</taxon>
        <taxon>Legionella</taxon>
    </lineage>
</organism>
<name>A0A433JIZ0_9GAMM</name>
<keyword evidence="2" id="KW-1185">Reference proteome</keyword>